<sequence>MSGNTKDKIAVRNNAGMTTPAATAPMANAYANAKVLEKIENLAATFRHRKCNETSSRSLFLNIKRNDKSYQTPTVWGCYIPALHLARKQTVILSLTLQDGNLTLLVPILDFDDFFAGLPSSIDPPLPVDELGRSKVVAEGSPIINGLVLHGLNMLGSALEASHKEAMVYRFKVETAERDLAHMQGEMLE</sequence>
<accession>A0A8S9J963</accession>
<proteinExistence type="predicted"/>
<dbReference type="EMBL" id="QGKW02001660">
    <property type="protein sequence ID" value="KAF2578093.1"/>
    <property type="molecule type" value="Genomic_DNA"/>
</dbReference>
<name>A0A8S9J963_BRACR</name>
<evidence type="ECO:0000313" key="1">
    <source>
        <dbReference type="EMBL" id="KAF2578093.1"/>
    </source>
</evidence>
<organism evidence="1 2">
    <name type="scientific">Brassica cretica</name>
    <name type="common">Mustard</name>
    <dbReference type="NCBI Taxonomy" id="69181"/>
    <lineage>
        <taxon>Eukaryota</taxon>
        <taxon>Viridiplantae</taxon>
        <taxon>Streptophyta</taxon>
        <taxon>Embryophyta</taxon>
        <taxon>Tracheophyta</taxon>
        <taxon>Spermatophyta</taxon>
        <taxon>Magnoliopsida</taxon>
        <taxon>eudicotyledons</taxon>
        <taxon>Gunneridae</taxon>
        <taxon>Pentapetalae</taxon>
        <taxon>rosids</taxon>
        <taxon>malvids</taxon>
        <taxon>Brassicales</taxon>
        <taxon>Brassicaceae</taxon>
        <taxon>Brassiceae</taxon>
        <taxon>Brassica</taxon>
    </lineage>
</organism>
<reference evidence="1" key="1">
    <citation type="submission" date="2019-12" db="EMBL/GenBank/DDBJ databases">
        <title>Genome sequencing and annotation of Brassica cretica.</title>
        <authorList>
            <person name="Studholme D.J."/>
            <person name="Sarris P.F."/>
        </authorList>
    </citation>
    <scope>NUCLEOTIDE SEQUENCE</scope>
    <source>
        <strain evidence="1">PFS-001/15</strain>
        <tissue evidence="1">Leaf</tissue>
    </source>
</reference>
<protein>
    <submittedName>
        <fullName evidence="1">Uncharacterized protein</fullName>
    </submittedName>
</protein>
<dbReference type="Proteomes" id="UP000712281">
    <property type="component" value="Unassembled WGS sequence"/>
</dbReference>
<dbReference type="AlphaFoldDB" id="A0A8S9J963"/>
<evidence type="ECO:0000313" key="2">
    <source>
        <dbReference type="Proteomes" id="UP000712281"/>
    </source>
</evidence>
<comment type="caution">
    <text evidence="1">The sequence shown here is derived from an EMBL/GenBank/DDBJ whole genome shotgun (WGS) entry which is preliminary data.</text>
</comment>
<gene>
    <name evidence="1" type="ORF">F2Q68_00005232</name>
</gene>